<dbReference type="FunFam" id="3.30.300.30:FF:000008">
    <property type="entry name" value="2,3-dihydroxybenzoate-AMP ligase"/>
    <property type="match status" value="1"/>
</dbReference>
<evidence type="ECO:0000313" key="6">
    <source>
        <dbReference type="EMBL" id="TSI15470.1"/>
    </source>
</evidence>
<name>A0A556CDJ7_BREAU</name>
<dbReference type="InterPro" id="IPR045851">
    <property type="entry name" value="AMP-bd_C_sf"/>
</dbReference>
<dbReference type="OrthoDB" id="9803968at2"/>
<accession>A0A556CDJ7</accession>
<comment type="similarity">
    <text evidence="1">Belongs to the ATP-dependent AMP-binding enzyme family.</text>
</comment>
<keyword evidence="7" id="KW-1185">Reference proteome</keyword>
<dbReference type="EMBL" id="VLTK01000006">
    <property type="protein sequence ID" value="TSI15470.1"/>
    <property type="molecule type" value="Genomic_DNA"/>
</dbReference>
<dbReference type="Pfam" id="PF00501">
    <property type="entry name" value="AMP-binding"/>
    <property type="match status" value="1"/>
</dbReference>
<feature type="compositionally biased region" description="Low complexity" evidence="3">
    <location>
        <begin position="184"/>
        <end position="201"/>
    </location>
</feature>
<evidence type="ECO:0000256" key="3">
    <source>
        <dbReference type="SAM" id="MobiDB-lite"/>
    </source>
</evidence>
<evidence type="ECO:0000256" key="1">
    <source>
        <dbReference type="ARBA" id="ARBA00006432"/>
    </source>
</evidence>
<comment type="caution">
    <text evidence="6">The sequence shown here is derived from an EMBL/GenBank/DDBJ whole genome shotgun (WGS) entry which is preliminary data.</text>
</comment>
<feature type="domain" description="AMP-dependent synthetase/ligase" evidence="4">
    <location>
        <begin position="33"/>
        <end position="423"/>
    </location>
</feature>
<dbReference type="PANTHER" id="PTHR43201">
    <property type="entry name" value="ACYL-COA SYNTHETASE"/>
    <property type="match status" value="1"/>
</dbReference>
<protein>
    <submittedName>
        <fullName evidence="6">AMP-binding protein</fullName>
    </submittedName>
</protein>
<feature type="region of interest" description="Disordered" evidence="3">
    <location>
        <begin position="183"/>
        <end position="208"/>
    </location>
</feature>
<proteinExistence type="inferred from homology"/>
<dbReference type="Gene3D" id="3.40.50.12780">
    <property type="entry name" value="N-terminal domain of ligase-like"/>
    <property type="match status" value="1"/>
</dbReference>
<reference evidence="6 7" key="1">
    <citation type="submission" date="2019-07" db="EMBL/GenBank/DDBJ databases">
        <title>Draft genome sequence of Brevibacterium aurantiacum XU54 isolated from Xinjiang China.</title>
        <authorList>
            <person name="Xu X."/>
        </authorList>
    </citation>
    <scope>NUCLEOTIDE SEQUENCE [LARGE SCALE GENOMIC DNA]</scope>
    <source>
        <strain evidence="6 7">XU54</strain>
    </source>
</reference>
<evidence type="ECO:0000313" key="7">
    <source>
        <dbReference type="Proteomes" id="UP000316406"/>
    </source>
</evidence>
<gene>
    <name evidence="6" type="ORF">FO013_11975</name>
</gene>
<dbReference type="InterPro" id="IPR000873">
    <property type="entry name" value="AMP-dep_synth/lig_dom"/>
</dbReference>
<dbReference type="RefSeq" id="WP_143922761.1">
    <property type="nucleotide sequence ID" value="NZ_VLTK01000006.1"/>
</dbReference>
<dbReference type="GO" id="GO:0006631">
    <property type="term" value="P:fatty acid metabolic process"/>
    <property type="evidence" value="ECO:0007669"/>
    <property type="project" value="TreeGrafter"/>
</dbReference>
<dbReference type="AlphaFoldDB" id="A0A556CDJ7"/>
<dbReference type="Pfam" id="PF13193">
    <property type="entry name" value="AMP-binding_C"/>
    <property type="match status" value="1"/>
</dbReference>
<feature type="domain" description="AMP-binding enzyme C-terminal" evidence="5">
    <location>
        <begin position="474"/>
        <end position="549"/>
    </location>
</feature>
<dbReference type="PANTHER" id="PTHR43201:SF5">
    <property type="entry name" value="MEDIUM-CHAIN ACYL-COA LIGASE ACSF2, MITOCHONDRIAL"/>
    <property type="match status" value="1"/>
</dbReference>
<dbReference type="SUPFAM" id="SSF56801">
    <property type="entry name" value="Acetyl-CoA synthetase-like"/>
    <property type="match status" value="1"/>
</dbReference>
<dbReference type="InterPro" id="IPR020845">
    <property type="entry name" value="AMP-binding_CS"/>
</dbReference>
<evidence type="ECO:0000259" key="5">
    <source>
        <dbReference type="Pfam" id="PF13193"/>
    </source>
</evidence>
<dbReference type="InterPro" id="IPR042099">
    <property type="entry name" value="ANL_N_sf"/>
</dbReference>
<evidence type="ECO:0000256" key="2">
    <source>
        <dbReference type="ARBA" id="ARBA00022598"/>
    </source>
</evidence>
<dbReference type="GO" id="GO:0031956">
    <property type="term" value="F:medium-chain fatty acid-CoA ligase activity"/>
    <property type="evidence" value="ECO:0007669"/>
    <property type="project" value="TreeGrafter"/>
</dbReference>
<organism evidence="6 7">
    <name type="scientific">Brevibacterium aurantiacum</name>
    <dbReference type="NCBI Taxonomy" id="273384"/>
    <lineage>
        <taxon>Bacteria</taxon>
        <taxon>Bacillati</taxon>
        <taxon>Actinomycetota</taxon>
        <taxon>Actinomycetes</taxon>
        <taxon>Micrococcales</taxon>
        <taxon>Brevibacteriaceae</taxon>
        <taxon>Brevibacterium</taxon>
    </lineage>
</organism>
<evidence type="ECO:0000259" key="4">
    <source>
        <dbReference type="Pfam" id="PF00501"/>
    </source>
</evidence>
<dbReference type="Gene3D" id="3.30.300.30">
    <property type="match status" value="1"/>
</dbReference>
<keyword evidence="2" id="KW-0436">Ligase</keyword>
<sequence>MPTRFDTILTDTLIDKHTSTGAWKNKTLLDHLDRWTSETPDSVVSRDPYGSHTYRQLSADAEACARALVDLGVQPGEVVGIHLPNWYEWLVIHLGALKAGAVTNGLIPIYRDREIGYMAKKAAVTVLFVPNRFRRFDYPDMVDRLRDKLPDLRHTIVLDAPGEDPFTSREGFERWTDFLDRGTGSSPGSAGSSGPAAAAASIDWETRRPDPNDVGLILFTSGTTGDPKGVMHTHNSVLSASLPWPDRLGLGNGSVIHMASTFGHLTGYMYGVCLPLLIGGSGVFQDVWNGEEFARLIEEFGIEHTSGATPFLHDLIEAAKTTDRDLSSLRHFCCMGAPIPRVMVHEAKELLPNLNVFGGWGQTECGLVTMTAPGDSDDKVTSTDGRALGDMQVRIVDPLGEPVPAGTEGKVQVKGPFLFVGYLSEPKLTDEAFDGDWLDTGDIAEMDGEGFIKIGGRSKDIIIRGGENIPVAYVENILYEHPAISQVAIVAVPHPRLQEIACAVVTLREGHTFTMDDLREFFASKGVTKHYWPETLQCLDEFPRTPSGKIQKFKLREEVVSRHDK</sequence>
<dbReference type="InterPro" id="IPR025110">
    <property type="entry name" value="AMP-bd_C"/>
</dbReference>
<dbReference type="Proteomes" id="UP000316406">
    <property type="component" value="Unassembled WGS sequence"/>
</dbReference>
<dbReference type="PROSITE" id="PS00455">
    <property type="entry name" value="AMP_BINDING"/>
    <property type="match status" value="1"/>
</dbReference>